<keyword evidence="3" id="KW-1185">Reference proteome</keyword>
<dbReference type="Pfam" id="PF00111">
    <property type="entry name" value="Fer2"/>
    <property type="match status" value="1"/>
</dbReference>
<dbReference type="InterPro" id="IPR001041">
    <property type="entry name" value="2Fe-2S_ferredoxin-type"/>
</dbReference>
<proteinExistence type="predicted"/>
<dbReference type="Proteomes" id="UP000653411">
    <property type="component" value="Unassembled WGS sequence"/>
</dbReference>
<evidence type="ECO:0000313" key="3">
    <source>
        <dbReference type="Proteomes" id="UP000653411"/>
    </source>
</evidence>
<dbReference type="Gene3D" id="3.10.20.30">
    <property type="match status" value="1"/>
</dbReference>
<name>A0A917XGV0_9ACTN</name>
<sequence>MTIGDKPFGDGVGAAAVCKVLCTSTIVGFPLAMDPPLLNAAKDDTSPHPHARRKAMRSHWTGMERVRGLVADGLHWSFSRRQAGSVSLSPRGTHDWGWQMVSDEEADVVVTGSGMRGLAAARTIARFVMIGTVGGALPQSCGEGACGTCRVRVLSGAQETDDRGMFQDGPAAVGVRVVPSAARRAAASDSGLSGSAWSFAPPFRPVTSSRRCPVA</sequence>
<protein>
    <recommendedName>
        <fullName evidence="1">2Fe-2S ferredoxin-type domain-containing protein</fullName>
    </recommendedName>
</protein>
<dbReference type="SUPFAM" id="SSF54292">
    <property type="entry name" value="2Fe-2S ferredoxin-like"/>
    <property type="match status" value="1"/>
</dbReference>
<evidence type="ECO:0000313" key="2">
    <source>
        <dbReference type="EMBL" id="GGN22027.1"/>
    </source>
</evidence>
<dbReference type="AlphaFoldDB" id="A0A917XGV0"/>
<organism evidence="2 3">
    <name type="scientific">Streptomyces fuscichromogenes</name>
    <dbReference type="NCBI Taxonomy" id="1324013"/>
    <lineage>
        <taxon>Bacteria</taxon>
        <taxon>Bacillati</taxon>
        <taxon>Actinomycetota</taxon>
        <taxon>Actinomycetes</taxon>
        <taxon>Kitasatosporales</taxon>
        <taxon>Streptomycetaceae</taxon>
        <taxon>Streptomyces</taxon>
    </lineage>
</organism>
<dbReference type="CDD" id="cd00207">
    <property type="entry name" value="fer2"/>
    <property type="match status" value="1"/>
</dbReference>
<dbReference type="InterPro" id="IPR036010">
    <property type="entry name" value="2Fe-2S_ferredoxin-like_sf"/>
</dbReference>
<gene>
    <name evidence="2" type="ORF">GCM10011578_053570</name>
</gene>
<comment type="caution">
    <text evidence="2">The sequence shown here is derived from an EMBL/GenBank/DDBJ whole genome shotgun (WGS) entry which is preliminary data.</text>
</comment>
<dbReference type="EMBL" id="BMML01000012">
    <property type="protein sequence ID" value="GGN22027.1"/>
    <property type="molecule type" value="Genomic_DNA"/>
</dbReference>
<reference evidence="2" key="1">
    <citation type="journal article" date="2014" name="Int. J. Syst. Evol. Microbiol.">
        <title>Complete genome sequence of Corynebacterium casei LMG S-19264T (=DSM 44701T), isolated from a smear-ripened cheese.</title>
        <authorList>
            <consortium name="US DOE Joint Genome Institute (JGI-PGF)"/>
            <person name="Walter F."/>
            <person name="Albersmeier A."/>
            <person name="Kalinowski J."/>
            <person name="Ruckert C."/>
        </authorList>
    </citation>
    <scope>NUCLEOTIDE SEQUENCE</scope>
    <source>
        <strain evidence="2">CGMCC 4.7110</strain>
    </source>
</reference>
<dbReference type="InterPro" id="IPR006058">
    <property type="entry name" value="2Fe2S_fd_BS"/>
</dbReference>
<feature type="domain" description="2Fe-2S ferredoxin-type" evidence="1">
    <location>
        <begin position="134"/>
        <end position="164"/>
    </location>
</feature>
<accession>A0A917XGV0</accession>
<dbReference type="GO" id="GO:0051537">
    <property type="term" value="F:2 iron, 2 sulfur cluster binding"/>
    <property type="evidence" value="ECO:0007669"/>
    <property type="project" value="InterPro"/>
</dbReference>
<reference evidence="2" key="2">
    <citation type="submission" date="2020-09" db="EMBL/GenBank/DDBJ databases">
        <authorList>
            <person name="Sun Q."/>
            <person name="Zhou Y."/>
        </authorList>
    </citation>
    <scope>NUCLEOTIDE SEQUENCE</scope>
    <source>
        <strain evidence="2">CGMCC 4.7110</strain>
    </source>
</reference>
<dbReference type="InterPro" id="IPR012675">
    <property type="entry name" value="Beta-grasp_dom_sf"/>
</dbReference>
<evidence type="ECO:0000259" key="1">
    <source>
        <dbReference type="Pfam" id="PF00111"/>
    </source>
</evidence>
<dbReference type="PROSITE" id="PS00197">
    <property type="entry name" value="2FE2S_FER_1"/>
    <property type="match status" value="1"/>
</dbReference>